<dbReference type="InterPro" id="IPR006652">
    <property type="entry name" value="Kelch_1"/>
</dbReference>
<keyword evidence="4" id="KW-1185">Reference proteome</keyword>
<dbReference type="AlphaFoldDB" id="A0A4S8M5C2"/>
<dbReference type="Pfam" id="PF01344">
    <property type="entry name" value="Kelch_1"/>
    <property type="match status" value="1"/>
</dbReference>
<accession>A0A4S8M5C2</accession>
<dbReference type="EMBL" id="ML179166">
    <property type="protein sequence ID" value="THU96933.1"/>
    <property type="molecule type" value="Genomic_DNA"/>
</dbReference>
<protein>
    <submittedName>
        <fullName evidence="3">Uncharacterized protein</fullName>
    </submittedName>
</protein>
<proteinExistence type="predicted"/>
<keyword evidence="1" id="KW-0880">Kelch repeat</keyword>
<dbReference type="OrthoDB" id="432528at2759"/>
<gene>
    <name evidence="3" type="ORF">K435DRAFT_722318</name>
</gene>
<evidence type="ECO:0000313" key="4">
    <source>
        <dbReference type="Proteomes" id="UP000297245"/>
    </source>
</evidence>
<evidence type="ECO:0000256" key="1">
    <source>
        <dbReference type="ARBA" id="ARBA00022441"/>
    </source>
</evidence>
<dbReference type="PANTHER" id="PTHR46093">
    <property type="entry name" value="ACYL-COA-BINDING DOMAIN-CONTAINING PROTEIN 5"/>
    <property type="match status" value="1"/>
</dbReference>
<dbReference type="InterPro" id="IPR011043">
    <property type="entry name" value="Gal_Oxase/kelch_b-propeller"/>
</dbReference>
<dbReference type="InterPro" id="IPR015915">
    <property type="entry name" value="Kelch-typ_b-propeller"/>
</dbReference>
<reference evidence="3 4" key="1">
    <citation type="journal article" date="2019" name="Nat. Ecol. Evol.">
        <title>Megaphylogeny resolves global patterns of mushroom evolution.</title>
        <authorList>
            <person name="Varga T."/>
            <person name="Krizsan K."/>
            <person name="Foldi C."/>
            <person name="Dima B."/>
            <person name="Sanchez-Garcia M."/>
            <person name="Sanchez-Ramirez S."/>
            <person name="Szollosi G.J."/>
            <person name="Szarkandi J.G."/>
            <person name="Papp V."/>
            <person name="Albert L."/>
            <person name="Andreopoulos W."/>
            <person name="Angelini C."/>
            <person name="Antonin V."/>
            <person name="Barry K.W."/>
            <person name="Bougher N.L."/>
            <person name="Buchanan P."/>
            <person name="Buyck B."/>
            <person name="Bense V."/>
            <person name="Catcheside P."/>
            <person name="Chovatia M."/>
            <person name="Cooper J."/>
            <person name="Damon W."/>
            <person name="Desjardin D."/>
            <person name="Finy P."/>
            <person name="Geml J."/>
            <person name="Haridas S."/>
            <person name="Hughes K."/>
            <person name="Justo A."/>
            <person name="Karasinski D."/>
            <person name="Kautmanova I."/>
            <person name="Kiss B."/>
            <person name="Kocsube S."/>
            <person name="Kotiranta H."/>
            <person name="LaButti K.M."/>
            <person name="Lechner B.E."/>
            <person name="Liimatainen K."/>
            <person name="Lipzen A."/>
            <person name="Lukacs Z."/>
            <person name="Mihaltcheva S."/>
            <person name="Morgado L.N."/>
            <person name="Niskanen T."/>
            <person name="Noordeloos M.E."/>
            <person name="Ohm R.A."/>
            <person name="Ortiz-Santana B."/>
            <person name="Ovrebo C."/>
            <person name="Racz N."/>
            <person name="Riley R."/>
            <person name="Savchenko A."/>
            <person name="Shiryaev A."/>
            <person name="Soop K."/>
            <person name="Spirin V."/>
            <person name="Szebenyi C."/>
            <person name="Tomsovsky M."/>
            <person name="Tulloss R.E."/>
            <person name="Uehling J."/>
            <person name="Grigoriev I.V."/>
            <person name="Vagvolgyi C."/>
            <person name="Papp T."/>
            <person name="Martin F.M."/>
            <person name="Miettinen O."/>
            <person name="Hibbett D.S."/>
            <person name="Nagy L.G."/>
        </authorList>
    </citation>
    <scope>NUCLEOTIDE SEQUENCE [LARGE SCALE GENOMIC DNA]</scope>
    <source>
        <strain evidence="3 4">CBS 962.96</strain>
    </source>
</reference>
<dbReference type="Proteomes" id="UP000297245">
    <property type="component" value="Unassembled WGS sequence"/>
</dbReference>
<dbReference type="Gene3D" id="2.120.10.80">
    <property type="entry name" value="Kelch-type beta propeller"/>
    <property type="match status" value="2"/>
</dbReference>
<name>A0A4S8M5C2_DENBC</name>
<organism evidence="3 4">
    <name type="scientific">Dendrothele bispora (strain CBS 962.96)</name>
    <dbReference type="NCBI Taxonomy" id="1314807"/>
    <lineage>
        <taxon>Eukaryota</taxon>
        <taxon>Fungi</taxon>
        <taxon>Dikarya</taxon>
        <taxon>Basidiomycota</taxon>
        <taxon>Agaricomycotina</taxon>
        <taxon>Agaricomycetes</taxon>
        <taxon>Agaricomycetidae</taxon>
        <taxon>Agaricales</taxon>
        <taxon>Agaricales incertae sedis</taxon>
        <taxon>Dendrothele</taxon>
    </lineage>
</organism>
<dbReference type="SUPFAM" id="SSF50965">
    <property type="entry name" value="Galactose oxidase, central domain"/>
    <property type="match status" value="1"/>
</dbReference>
<evidence type="ECO:0000256" key="2">
    <source>
        <dbReference type="ARBA" id="ARBA00022737"/>
    </source>
</evidence>
<keyword evidence="2" id="KW-0677">Repeat</keyword>
<evidence type="ECO:0000313" key="3">
    <source>
        <dbReference type="EMBL" id="THU96933.1"/>
    </source>
</evidence>
<dbReference type="PANTHER" id="PTHR46093:SF18">
    <property type="entry name" value="FIBRONECTIN TYPE-III DOMAIN-CONTAINING PROTEIN"/>
    <property type="match status" value="1"/>
</dbReference>
<dbReference type="SUPFAM" id="SSF117281">
    <property type="entry name" value="Kelch motif"/>
    <property type="match status" value="1"/>
</dbReference>
<sequence>MLDQTMDALSMNDQKPDYPQGDILYQAGKPDAAMQVYKNRIKDIIGSRALPSLPGCNEVDSIRQFYIDLLKKDRQSLVSLMGCCNGIARIHYKDRQYEQSLMWLEEAQIMHDCGRHLAPKPLYDWHQYNVDDPEISYQFCRTRSLLSDNFLGMSNTGNAVFHRWVITNRRMPPTHYTPRFKAEAPEAKLSTMTSIRHPSPELSAGLTVVESNLQMKGSWKRIYVKKMGDGHLDRRMSFTSFIWNSRLYLAGGRQESPGPFYRDLWCLDLNELKEWRRLPDYPVPYSTENVFNNWVMVPYENKAYLFNGRLSVDYFDLVNETWSSIKTTYKPTRKDIAAGMAVNGKSLYPGHQRFVQGATMQIINGKLYVFGGRHEKTNVACNLFLELDLKTRKWRRLSGSPDIPRNVDSSCPGPRKNAATWTNKEKTKLFLMYGLADRQFLPKNDPNWGMDAYQHDDLWSWDIETERWKLERIHGNAPCPRSEMSFTYSEKLDRVIMFAGYNPTCPTDLPRPEGGWSGYNFSYYADTFILGDYPISKSPSTSLDTEATSTRSKWKQILTPGFPTYRCQAQLMTDNTTGKVYMYGGFTNNDFVLGSKELRPRAFGDLWQLRFDEPGGFFSEDGVIWEQEARTAKVGPWQRCFACGTTGRLKKCGGACNGKVFFCGDECRKDGWKEHKTTHGCHKK</sequence>